<comment type="similarity">
    <text evidence="1 3">Belongs to the UPF0122 family.</text>
</comment>
<proteinExistence type="inferred from homology"/>
<dbReference type="Gene3D" id="1.10.10.10">
    <property type="entry name" value="Winged helix-like DNA-binding domain superfamily/Winged helix DNA-binding domain"/>
    <property type="match status" value="1"/>
</dbReference>
<evidence type="ECO:0000256" key="1">
    <source>
        <dbReference type="ARBA" id="ARBA00008720"/>
    </source>
</evidence>
<dbReference type="Proteomes" id="UP000013378">
    <property type="component" value="Unassembled WGS sequence"/>
</dbReference>
<dbReference type="PATRIC" id="fig|1304284.3.peg.966"/>
<dbReference type="STRING" id="1304284.L21TH_0984"/>
<dbReference type="PANTHER" id="PTHR40083">
    <property type="entry name" value="UPF0122 PROTEIN CBO2450/CLC_2298"/>
    <property type="match status" value="1"/>
</dbReference>
<dbReference type="HAMAP" id="MF_00245">
    <property type="entry name" value="UPF0122"/>
    <property type="match status" value="1"/>
</dbReference>
<gene>
    <name evidence="4" type="ORF">L21TH_0984</name>
</gene>
<evidence type="ECO:0000313" key="4">
    <source>
        <dbReference type="EMBL" id="EOD00962.1"/>
    </source>
</evidence>
<sequence length="126" mass="14898">MFEKAIEIGMLFDFYGKLLSNKQHNVVEFYYMHDLSLSEIAEQLDISRQGVYDILKRAENRLYMYEEQLGLVEKFNLNKYKVKHILKHINVIENQADKLGSDDIKDNTKKIREIVLDILESNQEGK</sequence>
<dbReference type="NCBIfam" id="NF001072">
    <property type="entry name" value="PRK00118.2-2"/>
    <property type="match status" value="1"/>
</dbReference>
<reference evidence="4 5" key="1">
    <citation type="journal article" date="2015" name="Geomicrobiol. J.">
        <title>Caldisalinibacter kiritimatiensis gen. nov., sp. nov., a moderately thermohalophilic thiosulfate-reducing bacterium from a hypersaline microbial mat.</title>
        <authorList>
            <person name="Ben Hania W."/>
            <person name="Joseph M."/>
            <person name="Fiebig A."/>
            <person name="Bunk B."/>
            <person name="Klenk H.-P."/>
            <person name="Fardeau M.-L."/>
            <person name="Spring S."/>
        </authorList>
    </citation>
    <scope>NUCLEOTIDE SEQUENCE [LARGE SCALE GENOMIC DNA]</scope>
    <source>
        <strain evidence="4 5">L21-TH-D2</strain>
    </source>
</reference>
<dbReference type="OrthoDB" id="6392at2"/>
<dbReference type="EMBL" id="ARZA01000097">
    <property type="protein sequence ID" value="EOD00962.1"/>
    <property type="molecule type" value="Genomic_DNA"/>
</dbReference>
<organism evidence="4 5">
    <name type="scientific">Caldisalinibacter kiritimatiensis</name>
    <dbReference type="NCBI Taxonomy" id="1304284"/>
    <lineage>
        <taxon>Bacteria</taxon>
        <taxon>Bacillati</taxon>
        <taxon>Bacillota</taxon>
        <taxon>Tissierellia</taxon>
        <taxon>Tissierellales</taxon>
        <taxon>Thermohalobacteraceae</taxon>
        <taxon>Caldisalinibacter</taxon>
    </lineage>
</organism>
<dbReference type="PANTHER" id="PTHR40083:SF1">
    <property type="entry name" value="UPF0122 PROTEIN YLXM"/>
    <property type="match status" value="1"/>
</dbReference>
<keyword evidence="5" id="KW-1185">Reference proteome</keyword>
<dbReference type="InterPro" id="IPR036388">
    <property type="entry name" value="WH-like_DNA-bd_sf"/>
</dbReference>
<evidence type="ECO:0000313" key="5">
    <source>
        <dbReference type="Proteomes" id="UP000013378"/>
    </source>
</evidence>
<dbReference type="SUPFAM" id="SSF88659">
    <property type="entry name" value="Sigma3 and sigma4 domains of RNA polymerase sigma factors"/>
    <property type="match status" value="1"/>
</dbReference>
<comment type="caution">
    <text evidence="4">The sequence shown here is derived from an EMBL/GenBank/DDBJ whole genome shotgun (WGS) entry which is preliminary data.</text>
</comment>
<evidence type="ECO:0000256" key="3">
    <source>
        <dbReference type="HAMAP-Rule" id="MF_00245"/>
    </source>
</evidence>
<dbReference type="InterPro" id="IPR013324">
    <property type="entry name" value="RNA_pol_sigma_r3/r4-like"/>
</dbReference>
<evidence type="ECO:0000256" key="2">
    <source>
        <dbReference type="ARBA" id="ARBA00024764"/>
    </source>
</evidence>
<dbReference type="InterPro" id="IPR054831">
    <property type="entry name" value="UPF0122_fam_protein"/>
</dbReference>
<dbReference type="Pfam" id="PF04297">
    <property type="entry name" value="UPF0122"/>
    <property type="match status" value="1"/>
</dbReference>
<dbReference type="InterPro" id="IPR007394">
    <property type="entry name" value="UPF0122"/>
</dbReference>
<name>R1AWG4_9FIRM</name>
<protein>
    <recommendedName>
        <fullName evidence="3">UPF0122 protein L21TH_0984</fullName>
    </recommendedName>
</protein>
<dbReference type="RefSeq" id="WP_006310810.1">
    <property type="nucleotide sequence ID" value="NZ_ARZA01000097.1"/>
</dbReference>
<comment type="function">
    <text evidence="2 3">Might take part in the signal recognition particle (SRP) pathway. This is inferred from the conservation of its genetic proximity to ftsY/ffh. May be a regulatory protein.</text>
</comment>
<accession>R1AWG4</accession>
<dbReference type="NCBIfam" id="NF045758">
    <property type="entry name" value="YlxM"/>
    <property type="match status" value="1"/>
</dbReference>
<dbReference type="AlphaFoldDB" id="R1AWG4"/>
<dbReference type="eggNOG" id="COG2739">
    <property type="taxonomic scope" value="Bacteria"/>
</dbReference>